<feature type="repeat" description="WD" evidence="6">
    <location>
        <begin position="294"/>
        <end position="336"/>
    </location>
</feature>
<dbReference type="GO" id="GO:0005634">
    <property type="term" value="C:nucleus"/>
    <property type="evidence" value="ECO:0007669"/>
    <property type="project" value="UniProtKB-SubCell"/>
</dbReference>
<keyword evidence="3" id="KW-0677">Repeat</keyword>
<comment type="caution">
    <text evidence="8">The sequence shown here is derived from an EMBL/GenBank/DDBJ whole genome shotgun (WGS) entry which is preliminary data.</text>
</comment>
<keyword evidence="2 6" id="KW-0853">WD repeat</keyword>
<keyword evidence="9" id="KW-1185">Reference proteome</keyword>
<keyword evidence="4" id="KW-0156">Chromatin regulator</keyword>
<dbReference type="GO" id="GO:0006325">
    <property type="term" value="P:chromatin organization"/>
    <property type="evidence" value="ECO:0007669"/>
    <property type="project" value="UniProtKB-KW"/>
</dbReference>
<sequence>MSEKNEILSIEQQTINEEYKLWRSNVPYLYDVVVTHSLRWPSLSVQWFPDGVRNPDSTTQRLLLSTHTSEKDDEFIEIVSVTLPDTIGEKAIYSDNTYSESKIKTMQSIEVLDEINRTRYCPQMNNLIATRSDRPNIHIYDTTKHLNVSKGGKSNLTLKGHKEGGYGLSWNPNKSGELISSGEDGFLCLFDINKTEKKDVSASLKLTKHTDVVGDCCFNFFNENSFGSVGDDKALILWDKRNIENPIVVENAHNSEIYSISFSPLDSNFIATGGKDSTVKIWDARNLSTPLHTLLSHKKDVVQIQWSPHYNNLLASSGNDRRVIIWDLNKIGAVQTQEDSLDGPPELLFLHGGHTNTVCDFSWNPLEPYEIASVAEDNILQIWQMSREDDKEIKENDK</sequence>
<feature type="repeat" description="WD" evidence="6">
    <location>
        <begin position="351"/>
        <end position="393"/>
    </location>
</feature>
<evidence type="ECO:0000256" key="1">
    <source>
        <dbReference type="ARBA" id="ARBA00004123"/>
    </source>
</evidence>
<gene>
    <name evidence="8" type="ORF">SLOPH_2217</name>
</gene>
<evidence type="ECO:0000313" key="9">
    <source>
        <dbReference type="Proteomes" id="UP000014978"/>
    </source>
</evidence>
<dbReference type="PRINTS" id="PR00320">
    <property type="entry name" value="GPROTEINBRPT"/>
</dbReference>
<evidence type="ECO:0000256" key="2">
    <source>
        <dbReference type="ARBA" id="ARBA00022574"/>
    </source>
</evidence>
<dbReference type="Pfam" id="PF12265">
    <property type="entry name" value="CAF1C_H4-bd"/>
    <property type="match status" value="1"/>
</dbReference>
<dbReference type="InterPro" id="IPR001680">
    <property type="entry name" value="WD40_rpt"/>
</dbReference>
<dbReference type="STRING" id="1358809.S7XLB4"/>
<evidence type="ECO:0000313" key="8">
    <source>
        <dbReference type="EMBL" id="EPR79864.1"/>
    </source>
</evidence>
<dbReference type="InterPro" id="IPR050459">
    <property type="entry name" value="WD_repeat_RBAP46/RBAP48/MSI1"/>
</dbReference>
<reference evidence="9" key="1">
    <citation type="journal article" date="2013" name="PLoS Genet.">
        <title>The genome of Spraguea lophii and the basis of host-microsporidian interactions.</title>
        <authorList>
            <person name="Campbell S.E."/>
            <person name="Williams T.A."/>
            <person name="Yousuf A."/>
            <person name="Soanes D.M."/>
            <person name="Paszkiewicz K.H."/>
            <person name="Williams B.A.P."/>
        </authorList>
    </citation>
    <scope>NUCLEOTIDE SEQUENCE [LARGE SCALE GENOMIC DNA]</scope>
    <source>
        <strain evidence="9">42_110</strain>
    </source>
</reference>
<protein>
    <submittedName>
        <fullName evidence="8">WD-40 repeat-containing protein</fullName>
    </submittedName>
</protein>
<dbReference type="SMART" id="SM00320">
    <property type="entry name" value="WD40"/>
    <property type="match status" value="6"/>
</dbReference>
<name>S7XLB4_SPRLO</name>
<evidence type="ECO:0000256" key="6">
    <source>
        <dbReference type="PROSITE-ProRule" id="PRU00221"/>
    </source>
</evidence>
<dbReference type="EMBL" id="ATCN01000086">
    <property type="protein sequence ID" value="EPR79864.1"/>
    <property type="molecule type" value="Genomic_DNA"/>
</dbReference>
<evidence type="ECO:0000259" key="7">
    <source>
        <dbReference type="Pfam" id="PF12265"/>
    </source>
</evidence>
<dbReference type="SUPFAM" id="SSF50978">
    <property type="entry name" value="WD40 repeat-like"/>
    <property type="match status" value="1"/>
</dbReference>
<comment type="subcellular location">
    <subcellularLocation>
        <location evidence="1">Nucleus</location>
    </subcellularLocation>
</comment>
<organism evidence="8 9">
    <name type="scientific">Spraguea lophii (strain 42_110)</name>
    <name type="common">Microsporidian parasite</name>
    <dbReference type="NCBI Taxonomy" id="1358809"/>
    <lineage>
        <taxon>Eukaryota</taxon>
        <taxon>Fungi</taxon>
        <taxon>Fungi incertae sedis</taxon>
        <taxon>Microsporidia</taxon>
        <taxon>Spragueidae</taxon>
        <taxon>Spraguea</taxon>
    </lineage>
</organism>
<keyword evidence="5" id="KW-0539">Nucleus</keyword>
<accession>S7XLB4</accession>
<dbReference type="InterPro" id="IPR022052">
    <property type="entry name" value="Histone-bd_RBBP4-like_N"/>
</dbReference>
<proteinExistence type="predicted"/>
<dbReference type="InterPro" id="IPR020472">
    <property type="entry name" value="WD40_PAC1"/>
</dbReference>
<dbReference type="PROSITE" id="PS00678">
    <property type="entry name" value="WD_REPEATS_1"/>
    <property type="match status" value="2"/>
</dbReference>
<evidence type="ECO:0000256" key="3">
    <source>
        <dbReference type="ARBA" id="ARBA00022737"/>
    </source>
</evidence>
<dbReference type="Pfam" id="PF00400">
    <property type="entry name" value="WD40"/>
    <property type="match status" value="4"/>
</dbReference>
<dbReference type="PROSITE" id="PS50294">
    <property type="entry name" value="WD_REPEATS_REGION"/>
    <property type="match status" value="2"/>
</dbReference>
<dbReference type="InterPro" id="IPR036322">
    <property type="entry name" value="WD40_repeat_dom_sf"/>
</dbReference>
<dbReference type="PANTHER" id="PTHR22850">
    <property type="entry name" value="WD40 REPEAT FAMILY"/>
    <property type="match status" value="1"/>
</dbReference>
<dbReference type="HOGENOM" id="CLU_020445_3_1_1"/>
<feature type="domain" description="Histone-binding protein RBBP4-like N-terminal" evidence="7">
    <location>
        <begin position="17"/>
        <end position="85"/>
    </location>
</feature>
<dbReference type="Proteomes" id="UP000014978">
    <property type="component" value="Unassembled WGS sequence"/>
</dbReference>
<evidence type="ECO:0000256" key="5">
    <source>
        <dbReference type="ARBA" id="ARBA00023242"/>
    </source>
</evidence>
<dbReference type="InterPro" id="IPR019775">
    <property type="entry name" value="WD40_repeat_CS"/>
</dbReference>
<dbReference type="InterPro" id="IPR015943">
    <property type="entry name" value="WD40/YVTN_repeat-like_dom_sf"/>
</dbReference>
<dbReference type="InParanoid" id="S7XLB4"/>
<dbReference type="VEuPathDB" id="MicrosporidiaDB:SLOPH_2217"/>
<dbReference type="PROSITE" id="PS50082">
    <property type="entry name" value="WD_REPEATS_2"/>
    <property type="match status" value="3"/>
</dbReference>
<dbReference type="OrthoDB" id="427795at2759"/>
<dbReference type="OMA" id="PHEEGCL"/>
<dbReference type="AlphaFoldDB" id="S7XLB4"/>
<dbReference type="Gene3D" id="2.130.10.10">
    <property type="entry name" value="YVTN repeat-like/Quinoprotein amine dehydrogenase"/>
    <property type="match status" value="1"/>
</dbReference>
<evidence type="ECO:0000256" key="4">
    <source>
        <dbReference type="ARBA" id="ARBA00022853"/>
    </source>
</evidence>
<dbReference type="FunCoup" id="S7XLB4">
    <property type="interactions" value="296"/>
</dbReference>
<feature type="repeat" description="WD" evidence="6">
    <location>
        <begin position="250"/>
        <end position="286"/>
    </location>
</feature>